<proteinExistence type="inferred from homology"/>
<comment type="caution">
    <text evidence="9">The sequence shown here is derived from an EMBL/GenBank/DDBJ whole genome shotgun (WGS) entry which is preliminary data.</text>
</comment>
<dbReference type="SUPFAM" id="SSF161098">
    <property type="entry name" value="MetI-like"/>
    <property type="match status" value="1"/>
</dbReference>
<keyword evidence="3" id="KW-1003">Cell membrane</keyword>
<organism evidence="9">
    <name type="scientific">Aerophobetes bacterium</name>
    <dbReference type="NCBI Taxonomy" id="2030807"/>
    <lineage>
        <taxon>Bacteria</taxon>
        <taxon>Candidatus Aerophobota</taxon>
    </lineage>
</organism>
<keyword evidence="5 7" id="KW-1133">Transmembrane helix</keyword>
<dbReference type="CDD" id="cd06261">
    <property type="entry name" value="TM_PBP2"/>
    <property type="match status" value="1"/>
</dbReference>
<keyword evidence="2 7" id="KW-0813">Transport</keyword>
<comment type="subcellular location">
    <subcellularLocation>
        <location evidence="1 7">Cell membrane</location>
        <topology evidence="1 7">Multi-pass membrane protein</topology>
    </subcellularLocation>
</comment>
<dbReference type="InterPro" id="IPR000515">
    <property type="entry name" value="MetI-like"/>
</dbReference>
<feature type="transmembrane region" description="Helical" evidence="7">
    <location>
        <begin position="77"/>
        <end position="96"/>
    </location>
</feature>
<feature type="transmembrane region" description="Helical" evidence="7">
    <location>
        <begin position="12"/>
        <end position="35"/>
    </location>
</feature>
<evidence type="ECO:0000256" key="4">
    <source>
        <dbReference type="ARBA" id="ARBA00022692"/>
    </source>
</evidence>
<evidence type="ECO:0000259" key="8">
    <source>
        <dbReference type="PROSITE" id="PS50928"/>
    </source>
</evidence>
<dbReference type="PANTHER" id="PTHR43005">
    <property type="entry name" value="BLR7065 PROTEIN"/>
    <property type="match status" value="1"/>
</dbReference>
<evidence type="ECO:0000256" key="5">
    <source>
        <dbReference type="ARBA" id="ARBA00022989"/>
    </source>
</evidence>
<keyword evidence="4 7" id="KW-0812">Transmembrane</keyword>
<dbReference type="GO" id="GO:0005886">
    <property type="term" value="C:plasma membrane"/>
    <property type="evidence" value="ECO:0007669"/>
    <property type="project" value="UniProtKB-SubCell"/>
</dbReference>
<evidence type="ECO:0000256" key="1">
    <source>
        <dbReference type="ARBA" id="ARBA00004651"/>
    </source>
</evidence>
<dbReference type="EMBL" id="DRTT01000023">
    <property type="protein sequence ID" value="HHF98020.1"/>
    <property type="molecule type" value="Genomic_DNA"/>
</dbReference>
<reference evidence="9" key="1">
    <citation type="journal article" date="2020" name="mSystems">
        <title>Genome- and Community-Level Interaction Insights into Carbon Utilization and Element Cycling Functions of Hydrothermarchaeota in Hydrothermal Sediment.</title>
        <authorList>
            <person name="Zhou Z."/>
            <person name="Liu Y."/>
            <person name="Xu W."/>
            <person name="Pan J."/>
            <person name="Luo Z.H."/>
            <person name="Li M."/>
        </authorList>
    </citation>
    <scope>NUCLEOTIDE SEQUENCE [LARGE SCALE GENOMIC DNA]</scope>
    <source>
        <strain evidence="9">HyVt-92</strain>
    </source>
</reference>
<dbReference type="GO" id="GO:0055085">
    <property type="term" value="P:transmembrane transport"/>
    <property type="evidence" value="ECO:0007669"/>
    <property type="project" value="InterPro"/>
</dbReference>
<dbReference type="Proteomes" id="UP000886070">
    <property type="component" value="Unassembled WGS sequence"/>
</dbReference>
<dbReference type="Pfam" id="PF00528">
    <property type="entry name" value="BPD_transp_1"/>
    <property type="match status" value="1"/>
</dbReference>
<feature type="non-terminal residue" evidence="9">
    <location>
        <position position="272"/>
    </location>
</feature>
<protein>
    <submittedName>
        <fullName evidence="9">Sugar ABC transporter permease</fullName>
    </submittedName>
</protein>
<name>A0A7V5HY08_UNCAE</name>
<feature type="domain" description="ABC transmembrane type-1" evidence="8">
    <location>
        <begin position="71"/>
        <end position="272"/>
    </location>
</feature>
<dbReference type="InterPro" id="IPR035906">
    <property type="entry name" value="MetI-like_sf"/>
</dbReference>
<sequence>MKRHRLNDFQFAILLILPAIIFMVAVMGFPFGYVIRMSFCSYDVFAGGKTTFIGLKNFFTIFSDPEFFNAFKNTLEFTSITVFFQFLIGMGIALLLNQMFKGRAIIRTAVLLPWALPTVINSLFFKWMFDGQYGVFNDILLRLHLVQGKINWLGSPITARWAIYLTQTWKVSSLVGLILLAGLQAIPSEVYEAAKVDGAGKLKRFLHITLPLLKPSILIALIFRSLVALQVFDVVFAMTRGGPGYSTETLVYNIYRQTFVYSRFGYGSALSV</sequence>
<feature type="transmembrane region" description="Helical" evidence="7">
    <location>
        <begin position="212"/>
        <end position="232"/>
    </location>
</feature>
<dbReference type="PANTHER" id="PTHR43005:SF2">
    <property type="entry name" value="INTEGRAL MEMBRANE SUGAR TRANSPORT PROTEIN"/>
    <property type="match status" value="1"/>
</dbReference>
<keyword evidence="6 7" id="KW-0472">Membrane</keyword>
<dbReference type="AlphaFoldDB" id="A0A7V5HY08"/>
<evidence type="ECO:0000256" key="7">
    <source>
        <dbReference type="RuleBase" id="RU363032"/>
    </source>
</evidence>
<evidence type="ECO:0000256" key="3">
    <source>
        <dbReference type="ARBA" id="ARBA00022475"/>
    </source>
</evidence>
<gene>
    <name evidence="9" type="ORF">ENL39_00830</name>
</gene>
<dbReference type="Gene3D" id="1.10.3720.10">
    <property type="entry name" value="MetI-like"/>
    <property type="match status" value="1"/>
</dbReference>
<evidence type="ECO:0000256" key="6">
    <source>
        <dbReference type="ARBA" id="ARBA00023136"/>
    </source>
</evidence>
<evidence type="ECO:0000313" key="9">
    <source>
        <dbReference type="EMBL" id="HHF98020.1"/>
    </source>
</evidence>
<dbReference type="PROSITE" id="PS50928">
    <property type="entry name" value="ABC_TM1"/>
    <property type="match status" value="1"/>
</dbReference>
<comment type="similarity">
    <text evidence="7">Belongs to the binding-protein-dependent transport system permease family.</text>
</comment>
<accession>A0A7V5HY08</accession>
<feature type="transmembrane region" description="Helical" evidence="7">
    <location>
        <begin position="108"/>
        <end position="129"/>
    </location>
</feature>
<evidence type="ECO:0000256" key="2">
    <source>
        <dbReference type="ARBA" id="ARBA00022448"/>
    </source>
</evidence>